<reference evidence="2 4" key="2">
    <citation type="submission" date="2018-03" db="EMBL/GenBank/DDBJ databases">
        <authorList>
            <person name="Fogelqvist J."/>
        </authorList>
    </citation>
    <scope>NUCLEOTIDE SEQUENCE [LARGE SCALE GENOMIC DNA]</scope>
</reference>
<dbReference type="OrthoDB" id="368909at2759"/>
<evidence type="ECO:0000313" key="4">
    <source>
        <dbReference type="Proteomes" id="UP000290189"/>
    </source>
</evidence>
<evidence type="ECO:0000313" key="2">
    <source>
        <dbReference type="EMBL" id="SPQ98694.1"/>
    </source>
</evidence>
<sequence length="87" mass="10024">MATPRDRVAQCLGQRCIVWAIDGRVLRGRFSCLDHLGNMILDHTAELRPPDIDDKHAAWHEEHRVLQMGNVLFPSACMTRIEFEEIL</sequence>
<keyword evidence="3" id="KW-1185">Reference proteome</keyword>
<evidence type="ECO:0000313" key="1">
    <source>
        <dbReference type="EMBL" id="CEP01918.1"/>
    </source>
</evidence>
<reference evidence="1 3" key="1">
    <citation type="submission" date="2015-02" db="EMBL/GenBank/DDBJ databases">
        <authorList>
            <person name="Chooi Y.-H."/>
        </authorList>
    </citation>
    <scope>NUCLEOTIDE SEQUENCE [LARGE SCALE GENOMIC DNA]</scope>
    <source>
        <strain evidence="1">E3</strain>
    </source>
</reference>
<organism evidence="1 3">
    <name type="scientific">Plasmodiophora brassicae</name>
    <name type="common">Clubroot disease agent</name>
    <dbReference type="NCBI Taxonomy" id="37360"/>
    <lineage>
        <taxon>Eukaryota</taxon>
        <taxon>Sar</taxon>
        <taxon>Rhizaria</taxon>
        <taxon>Endomyxa</taxon>
        <taxon>Phytomyxea</taxon>
        <taxon>Plasmodiophorida</taxon>
        <taxon>Plasmodiophoridae</taxon>
        <taxon>Plasmodiophora</taxon>
    </lineage>
</organism>
<proteinExistence type="predicted"/>
<dbReference type="InterPro" id="IPR010920">
    <property type="entry name" value="LSM_dom_sf"/>
</dbReference>
<accession>A0A0G4J2P8</accession>
<dbReference type="AlphaFoldDB" id="A0A0G4J2P8"/>
<gene>
    <name evidence="1" type="ORF">PBRA_008861</name>
    <name evidence="2" type="ORF">PLBR_LOCUS5909</name>
</gene>
<dbReference type="Proteomes" id="UP000039324">
    <property type="component" value="Unassembled WGS sequence"/>
</dbReference>
<protein>
    <recommendedName>
        <fullName evidence="5">LSM domain-containing protein</fullName>
    </recommendedName>
</protein>
<dbReference type="SUPFAM" id="SSF50182">
    <property type="entry name" value="Sm-like ribonucleoproteins"/>
    <property type="match status" value="1"/>
</dbReference>
<dbReference type="EMBL" id="CDSF01000121">
    <property type="protein sequence ID" value="CEP01918.1"/>
    <property type="molecule type" value="Genomic_DNA"/>
</dbReference>
<dbReference type="EMBL" id="OVEO01000010">
    <property type="protein sequence ID" value="SPQ98694.1"/>
    <property type="molecule type" value="Genomic_DNA"/>
</dbReference>
<dbReference type="Gene3D" id="2.30.30.100">
    <property type="match status" value="1"/>
</dbReference>
<dbReference type="Proteomes" id="UP000290189">
    <property type="component" value="Unassembled WGS sequence"/>
</dbReference>
<geneLocation type="mitochondrion" evidence="2"/>
<evidence type="ECO:0008006" key="5">
    <source>
        <dbReference type="Google" id="ProtNLM"/>
    </source>
</evidence>
<name>A0A0G4J2P8_PLABS</name>
<keyword evidence="2" id="KW-0496">Mitochondrion</keyword>
<evidence type="ECO:0000313" key="3">
    <source>
        <dbReference type="Proteomes" id="UP000039324"/>
    </source>
</evidence>